<dbReference type="Gene3D" id="3.40.109.10">
    <property type="entry name" value="NADH Oxidase"/>
    <property type="match status" value="1"/>
</dbReference>
<protein>
    <submittedName>
        <fullName evidence="7">NADPH-dependent oxidoreductase</fullName>
    </submittedName>
</protein>
<sequence length="269" mass="29019">MTTPTLPGAFLSAEQLRAFSDAHRTVRQYLPDPMPQEHLDAVLHAAQRAPTDATAQMYSFIHLTDPALRQQVADLTVNPHFATAPVSFVVCLDVHRLNVFLEHHGYERGEWPGVAVHFGVGDAVLAGQSMLLAAELLGYQGCWIGGVLTNLQALVDLLGLPEGVLPFAGLTLGRSAETPAMRPRIQRALVLHENRYREPEPAELDGMQTDMAAITARGDWAQTLARYFAKGGGMEVREQGLQDVLARQGLAPRTALQAATGTAGEEAGA</sequence>
<dbReference type="InterPro" id="IPR000415">
    <property type="entry name" value="Nitroreductase-like"/>
</dbReference>
<keyword evidence="2 5" id="KW-0285">Flavoprotein</keyword>
<gene>
    <name evidence="7" type="ORF">GCM10008939_03460</name>
</gene>
<evidence type="ECO:0000313" key="7">
    <source>
        <dbReference type="EMBL" id="GGJ62917.1"/>
    </source>
</evidence>
<dbReference type="GO" id="GO:0016491">
    <property type="term" value="F:oxidoreductase activity"/>
    <property type="evidence" value="ECO:0007669"/>
    <property type="project" value="UniProtKB-UniRule"/>
</dbReference>
<keyword evidence="5" id="KW-0521">NADP</keyword>
<evidence type="ECO:0000256" key="1">
    <source>
        <dbReference type="ARBA" id="ARBA00008366"/>
    </source>
</evidence>
<keyword evidence="8" id="KW-1185">Reference proteome</keyword>
<evidence type="ECO:0000259" key="6">
    <source>
        <dbReference type="Pfam" id="PF00881"/>
    </source>
</evidence>
<comment type="similarity">
    <text evidence="1 5">Belongs to the flavin oxidoreductase frp family.</text>
</comment>
<keyword evidence="3 5" id="KW-0288">FMN</keyword>
<dbReference type="SUPFAM" id="SSF55469">
    <property type="entry name" value="FMN-dependent nitroreductase-like"/>
    <property type="match status" value="1"/>
</dbReference>
<dbReference type="PIRSF" id="PIRSF005426">
    <property type="entry name" value="Frp"/>
    <property type="match status" value="1"/>
</dbReference>
<evidence type="ECO:0000256" key="4">
    <source>
        <dbReference type="ARBA" id="ARBA00023002"/>
    </source>
</evidence>
<dbReference type="Pfam" id="PF00881">
    <property type="entry name" value="Nitroreductase"/>
    <property type="match status" value="1"/>
</dbReference>
<comment type="caution">
    <text evidence="7">The sequence shown here is derived from an EMBL/GenBank/DDBJ whole genome shotgun (WGS) entry which is preliminary data.</text>
</comment>
<accession>A0A917P5P7</accession>
<dbReference type="RefSeq" id="WP_188960496.1">
    <property type="nucleotide sequence ID" value="NZ_BMOE01000001.1"/>
</dbReference>
<proteinExistence type="inferred from homology"/>
<evidence type="ECO:0000313" key="8">
    <source>
        <dbReference type="Proteomes" id="UP000635726"/>
    </source>
</evidence>
<keyword evidence="4 5" id="KW-0560">Oxidoreductase</keyword>
<dbReference type="EMBL" id="BMOE01000001">
    <property type="protein sequence ID" value="GGJ62917.1"/>
    <property type="molecule type" value="Genomic_DNA"/>
</dbReference>
<dbReference type="AlphaFoldDB" id="A0A917P5P7"/>
<name>A0A917P5P7_9DEIO</name>
<dbReference type="InterPro" id="IPR029479">
    <property type="entry name" value="Nitroreductase"/>
</dbReference>
<dbReference type="Proteomes" id="UP000635726">
    <property type="component" value="Unassembled WGS sequence"/>
</dbReference>
<evidence type="ECO:0000256" key="5">
    <source>
        <dbReference type="PIRNR" id="PIRNR005426"/>
    </source>
</evidence>
<dbReference type="PANTHER" id="PTHR43425:SF2">
    <property type="entry name" value="OXYGEN-INSENSITIVE NADPH NITROREDUCTASE"/>
    <property type="match status" value="1"/>
</dbReference>
<evidence type="ECO:0000256" key="3">
    <source>
        <dbReference type="ARBA" id="ARBA00022643"/>
    </source>
</evidence>
<evidence type="ECO:0000256" key="2">
    <source>
        <dbReference type="ARBA" id="ARBA00022630"/>
    </source>
</evidence>
<dbReference type="InterPro" id="IPR016446">
    <property type="entry name" value="Flavin_OxRdtase_Frp"/>
</dbReference>
<organism evidence="7 8">
    <name type="scientific">Deinococcus aquiradiocola</name>
    <dbReference type="NCBI Taxonomy" id="393059"/>
    <lineage>
        <taxon>Bacteria</taxon>
        <taxon>Thermotogati</taxon>
        <taxon>Deinococcota</taxon>
        <taxon>Deinococci</taxon>
        <taxon>Deinococcales</taxon>
        <taxon>Deinococcaceae</taxon>
        <taxon>Deinococcus</taxon>
    </lineage>
</organism>
<reference evidence="7" key="2">
    <citation type="submission" date="2020-09" db="EMBL/GenBank/DDBJ databases">
        <authorList>
            <person name="Sun Q."/>
            <person name="Ohkuma M."/>
        </authorList>
    </citation>
    <scope>NUCLEOTIDE SEQUENCE</scope>
    <source>
        <strain evidence="7">JCM 14371</strain>
    </source>
</reference>
<dbReference type="PANTHER" id="PTHR43425">
    <property type="entry name" value="OXYGEN-INSENSITIVE NADPH NITROREDUCTASE"/>
    <property type="match status" value="1"/>
</dbReference>
<feature type="domain" description="Nitroreductase" evidence="6">
    <location>
        <begin position="23"/>
        <end position="173"/>
    </location>
</feature>
<reference evidence="7" key="1">
    <citation type="journal article" date="2014" name="Int. J. Syst. Evol. Microbiol.">
        <title>Complete genome sequence of Corynebacterium casei LMG S-19264T (=DSM 44701T), isolated from a smear-ripened cheese.</title>
        <authorList>
            <consortium name="US DOE Joint Genome Institute (JGI-PGF)"/>
            <person name="Walter F."/>
            <person name="Albersmeier A."/>
            <person name="Kalinowski J."/>
            <person name="Ruckert C."/>
        </authorList>
    </citation>
    <scope>NUCLEOTIDE SEQUENCE</scope>
    <source>
        <strain evidence="7">JCM 14371</strain>
    </source>
</reference>